<feature type="region of interest" description="Disordered" evidence="2">
    <location>
        <begin position="302"/>
        <end position="355"/>
    </location>
</feature>
<dbReference type="OrthoDB" id="4088568at2759"/>
<evidence type="ECO:0000256" key="2">
    <source>
        <dbReference type="SAM" id="MobiDB-lite"/>
    </source>
</evidence>
<feature type="compositionally biased region" description="Polar residues" evidence="2">
    <location>
        <begin position="371"/>
        <end position="407"/>
    </location>
</feature>
<dbReference type="InParanoid" id="A0A1V8SCP4"/>
<evidence type="ECO:0000313" key="3">
    <source>
        <dbReference type="EMBL" id="OQN96797.1"/>
    </source>
</evidence>
<protein>
    <submittedName>
        <fullName evidence="3">Uncharacterized protein</fullName>
    </submittedName>
</protein>
<feature type="compositionally biased region" description="Polar residues" evidence="2">
    <location>
        <begin position="340"/>
        <end position="355"/>
    </location>
</feature>
<dbReference type="PANTHER" id="PTHR23159">
    <property type="entry name" value="CENTROSOMAL PROTEIN 2"/>
    <property type="match status" value="1"/>
</dbReference>
<sequence>MSRLASLVAVAHGNAKADRRMSLMEFSLQALLVRHEAYMADAEKERVTMAQHIEDLDGQKQELQRTNDGLVKENRTLLDQLEATNNAVIESDSTLTALQATLLSTQQEMQKLARLASRAELLEKQLEEFDREQVDLQVALDAKEDDRKSSTRRWREAERSLVSMQDQLERIEREAREEKERHVEVVGRMERRRVVEQELTNPGGRLKGAAIARTTDAGGTNVVSHFVKDILSDNATLQLGIVELREMLQNSNDEVETLRRQLSDHQPLGDENDSDRPALGNRIVSLQDELSHAASQELHVHHHYHAPSSSAPKQAGTLRRPRKKRYGAIMPGTFTPPVSGRSTPRSSMSYGTPSSAATILQQTAVSVPQPISSTMRSSGQSHQTYHSVYGSSGPSSPQSTINRTSSLFDRVFSDDGRGSSRPTTPDTEDPGSPMFLPQHSKRPSGSSMRAFTAPNTLRKPQQLSAGRTSLDSILTEDLPPLARHSHSHDAIVEENEYEQESTDVASPDEYSGAASPYSDEPTLDLNSTSFYKPRLRRAASHESLLSIAGMDIHTPQSRPSHMLISQPGLTSGAVLSNMQAQATATSGSSYSGAGRSLLSGMAADHRAPPNKTVVRKASGWIFGRWGATPAPATTTISSAIAPAPAAPVRSGSVLTASSDKVSTHSAGQQDLGATPKKLKPKLRPPGINQSGPIFGFMPEVKVQYAPVVKGLDEEALRRALLE</sequence>
<feature type="region of interest" description="Disordered" evidence="2">
    <location>
        <begin position="371"/>
        <end position="467"/>
    </location>
</feature>
<proteinExistence type="predicted"/>
<comment type="caution">
    <text evidence="3">The sequence shown here is derived from an EMBL/GenBank/DDBJ whole genome shotgun (WGS) entry which is preliminary data.</text>
</comment>
<feature type="region of interest" description="Disordered" evidence="2">
    <location>
        <begin position="654"/>
        <end position="685"/>
    </location>
</feature>
<dbReference type="EMBL" id="NAJO01000061">
    <property type="protein sequence ID" value="OQN96797.1"/>
    <property type="molecule type" value="Genomic_DNA"/>
</dbReference>
<feature type="coiled-coil region" evidence="1">
    <location>
        <begin position="53"/>
        <end position="188"/>
    </location>
</feature>
<dbReference type="AlphaFoldDB" id="A0A1V8SCP4"/>
<name>A0A1V8SCP4_9PEZI</name>
<dbReference type="PANTHER" id="PTHR23159:SF31">
    <property type="entry name" value="CENTROSOME-ASSOCIATED PROTEIN CEP250 ISOFORM X1"/>
    <property type="match status" value="1"/>
</dbReference>
<dbReference type="STRING" id="1507870.A0A1V8SCP4"/>
<evidence type="ECO:0000256" key="1">
    <source>
        <dbReference type="SAM" id="Coils"/>
    </source>
</evidence>
<feature type="region of interest" description="Disordered" evidence="2">
    <location>
        <begin position="255"/>
        <end position="278"/>
    </location>
</feature>
<feature type="region of interest" description="Disordered" evidence="2">
    <location>
        <begin position="495"/>
        <end position="524"/>
    </location>
</feature>
<organism evidence="3 4">
    <name type="scientific">Cryoendolithus antarcticus</name>
    <dbReference type="NCBI Taxonomy" id="1507870"/>
    <lineage>
        <taxon>Eukaryota</taxon>
        <taxon>Fungi</taxon>
        <taxon>Dikarya</taxon>
        <taxon>Ascomycota</taxon>
        <taxon>Pezizomycotina</taxon>
        <taxon>Dothideomycetes</taxon>
        <taxon>Dothideomycetidae</taxon>
        <taxon>Cladosporiales</taxon>
        <taxon>Cladosporiaceae</taxon>
        <taxon>Cryoendolithus</taxon>
    </lineage>
</organism>
<evidence type="ECO:0000313" key="4">
    <source>
        <dbReference type="Proteomes" id="UP000192596"/>
    </source>
</evidence>
<keyword evidence="1" id="KW-0175">Coiled coil</keyword>
<reference evidence="4" key="1">
    <citation type="submission" date="2017-03" db="EMBL/GenBank/DDBJ databases">
        <title>Genomes of endolithic fungi from Antarctica.</title>
        <authorList>
            <person name="Coleine C."/>
            <person name="Masonjones S."/>
            <person name="Stajich J.E."/>
        </authorList>
    </citation>
    <scope>NUCLEOTIDE SEQUENCE [LARGE SCALE GENOMIC DNA]</scope>
    <source>
        <strain evidence="4">CCFEE 5527</strain>
    </source>
</reference>
<accession>A0A1V8SCP4</accession>
<feature type="compositionally biased region" description="Polar residues" evidence="2">
    <location>
        <begin position="443"/>
        <end position="467"/>
    </location>
</feature>
<gene>
    <name evidence="3" type="ORF">B0A48_17357</name>
</gene>
<feature type="compositionally biased region" description="Polar residues" evidence="2">
    <location>
        <begin position="654"/>
        <end position="668"/>
    </location>
</feature>
<dbReference type="Proteomes" id="UP000192596">
    <property type="component" value="Unassembled WGS sequence"/>
</dbReference>
<keyword evidence="4" id="KW-1185">Reference proteome</keyword>